<dbReference type="InterPro" id="IPR050832">
    <property type="entry name" value="Bact_Acetyltransf"/>
</dbReference>
<evidence type="ECO:0000259" key="3">
    <source>
        <dbReference type="PROSITE" id="PS51186"/>
    </source>
</evidence>
<protein>
    <submittedName>
        <fullName evidence="4">N-acetyltransferase</fullName>
        <ecNumber evidence="4">2.3.1.-</ecNumber>
    </submittedName>
</protein>
<organism evidence="4 5">
    <name type="scientific">Saxibacter everestensis</name>
    <dbReference type="NCBI Taxonomy" id="2909229"/>
    <lineage>
        <taxon>Bacteria</taxon>
        <taxon>Bacillati</taxon>
        <taxon>Actinomycetota</taxon>
        <taxon>Actinomycetes</taxon>
        <taxon>Micrococcales</taxon>
        <taxon>Brevibacteriaceae</taxon>
        <taxon>Saxibacter</taxon>
    </lineage>
</organism>
<gene>
    <name evidence="4" type="ORF">LWF01_05475</name>
</gene>
<name>A0ABY8QW96_9MICO</name>
<dbReference type="Pfam" id="PF00583">
    <property type="entry name" value="Acetyltransf_1"/>
    <property type="match status" value="1"/>
</dbReference>
<dbReference type="RefSeq" id="WP_349640033.1">
    <property type="nucleotide sequence ID" value="NZ_CP090958.1"/>
</dbReference>
<evidence type="ECO:0000313" key="5">
    <source>
        <dbReference type="Proteomes" id="UP001209083"/>
    </source>
</evidence>
<dbReference type="GO" id="GO:0016746">
    <property type="term" value="F:acyltransferase activity"/>
    <property type="evidence" value="ECO:0007669"/>
    <property type="project" value="UniProtKB-KW"/>
</dbReference>
<keyword evidence="5" id="KW-1185">Reference proteome</keyword>
<dbReference type="InterPro" id="IPR016181">
    <property type="entry name" value="Acyl_CoA_acyltransferase"/>
</dbReference>
<evidence type="ECO:0000256" key="2">
    <source>
        <dbReference type="ARBA" id="ARBA00023315"/>
    </source>
</evidence>
<dbReference type="PROSITE" id="PS51186">
    <property type="entry name" value="GNAT"/>
    <property type="match status" value="1"/>
</dbReference>
<dbReference type="InterPro" id="IPR000182">
    <property type="entry name" value="GNAT_dom"/>
</dbReference>
<keyword evidence="2 4" id="KW-0012">Acyltransferase</keyword>
<dbReference type="Proteomes" id="UP001209083">
    <property type="component" value="Chromosome"/>
</dbReference>
<feature type="domain" description="N-acetyltransferase" evidence="3">
    <location>
        <begin position="3"/>
        <end position="168"/>
    </location>
</feature>
<evidence type="ECO:0000313" key="4">
    <source>
        <dbReference type="EMBL" id="WGW13218.1"/>
    </source>
</evidence>
<accession>A0ABY8QW96</accession>
<dbReference type="EMBL" id="CP090958">
    <property type="protein sequence ID" value="WGW13218.1"/>
    <property type="molecule type" value="Genomic_DNA"/>
</dbReference>
<dbReference type="Gene3D" id="3.40.630.30">
    <property type="match status" value="1"/>
</dbReference>
<dbReference type="CDD" id="cd04301">
    <property type="entry name" value="NAT_SF"/>
    <property type="match status" value="1"/>
</dbReference>
<dbReference type="EC" id="2.3.1.-" evidence="4"/>
<keyword evidence="1 4" id="KW-0808">Transferase</keyword>
<sequence>MDATIRAAEADDAEFLTEMLVEAANWSMFHQRSRAEVLDDDNISHYVDGWPRTGDFGVVAELAGQGTDGDQQPAGAAWCRLFDVDDPGYGYVSSLVPELTIAVREEHRGLGIGSRLIDELLARARDLGYDGVSLSVEDANQARELYRLKGFEIVGRNGNSDTMLCPLV</sequence>
<dbReference type="SUPFAM" id="SSF55729">
    <property type="entry name" value="Acyl-CoA N-acyltransferases (Nat)"/>
    <property type="match status" value="1"/>
</dbReference>
<evidence type="ECO:0000256" key="1">
    <source>
        <dbReference type="ARBA" id="ARBA00022679"/>
    </source>
</evidence>
<reference evidence="4 5" key="1">
    <citation type="submission" date="2023-05" db="EMBL/GenBank/DDBJ databases">
        <title>Lithophilousrod everest ZFBP1038 complete genpme.</title>
        <authorList>
            <person name="Tian M."/>
        </authorList>
    </citation>
    <scope>NUCLEOTIDE SEQUENCE [LARGE SCALE GENOMIC DNA]</scope>
    <source>
        <strain evidence="4 5">ZFBP1038</strain>
    </source>
</reference>
<proteinExistence type="predicted"/>
<dbReference type="PANTHER" id="PTHR43877">
    <property type="entry name" value="AMINOALKYLPHOSPHONATE N-ACETYLTRANSFERASE-RELATED-RELATED"/>
    <property type="match status" value="1"/>
</dbReference>